<protein>
    <submittedName>
        <fullName evidence="1">Uncharacterized protein</fullName>
    </submittedName>
</protein>
<keyword evidence="2" id="KW-1185">Reference proteome</keyword>
<name>A0AAV2YM69_9STRA</name>
<reference evidence="1" key="2">
    <citation type="journal article" date="2023" name="Microbiol Resour">
        <title>Decontamination and Annotation of the Draft Genome Sequence of the Oomycete Lagenidium giganteum ARSEF 373.</title>
        <authorList>
            <person name="Morgan W.R."/>
            <person name="Tartar A."/>
        </authorList>
    </citation>
    <scope>NUCLEOTIDE SEQUENCE</scope>
    <source>
        <strain evidence="1">ARSEF 373</strain>
    </source>
</reference>
<organism evidence="1 2">
    <name type="scientific">Lagenidium giganteum</name>
    <dbReference type="NCBI Taxonomy" id="4803"/>
    <lineage>
        <taxon>Eukaryota</taxon>
        <taxon>Sar</taxon>
        <taxon>Stramenopiles</taxon>
        <taxon>Oomycota</taxon>
        <taxon>Peronosporomycetes</taxon>
        <taxon>Pythiales</taxon>
        <taxon>Pythiaceae</taxon>
    </lineage>
</organism>
<dbReference type="Proteomes" id="UP001146120">
    <property type="component" value="Unassembled WGS sequence"/>
</dbReference>
<gene>
    <name evidence="1" type="ORF">N0F65_003432</name>
</gene>
<evidence type="ECO:0000313" key="2">
    <source>
        <dbReference type="Proteomes" id="UP001146120"/>
    </source>
</evidence>
<dbReference type="AlphaFoldDB" id="A0AAV2YM69"/>
<dbReference type="PANTHER" id="PTHR22796">
    <property type="entry name" value="URG4-RELATED"/>
    <property type="match status" value="1"/>
</dbReference>
<proteinExistence type="predicted"/>
<accession>A0AAV2YM69</accession>
<comment type="caution">
    <text evidence="1">The sequence shown here is derived from an EMBL/GenBank/DDBJ whole genome shotgun (WGS) entry which is preliminary data.</text>
</comment>
<reference evidence="1" key="1">
    <citation type="submission" date="2022-11" db="EMBL/GenBank/DDBJ databases">
        <authorList>
            <person name="Morgan W.R."/>
            <person name="Tartar A."/>
        </authorList>
    </citation>
    <scope>NUCLEOTIDE SEQUENCE</scope>
    <source>
        <strain evidence="1">ARSEF 373</strain>
    </source>
</reference>
<sequence>MGHDGPHRCSTARHWCGHACSANKCPNLCCESVESPHLLHKCQNGRCVEHCEAKSCRGICKQLDHFHGQTTTSSTKINGKRKRCAKKINPTSVTHSGPHNCGEDLHFCDSRCEYCLYFCSKPYGHPGMHNGAHGNMREMVLVAEEDDIDLEDRKYKAGESGIAEMCNMLCNKLGRGHSHLVECEQGSSENCVYSGVTDHRQHCLRQLKPPSSRAYDEVLHREFWRNMGWEDPCQSAADRELFGKCPLRCTQAGHDDNPSWCVLDAWHHPVRPHGEPDGHQFECVHWAPS</sequence>
<dbReference type="EMBL" id="DAKRPA010000252">
    <property type="protein sequence ID" value="DAZ94403.1"/>
    <property type="molecule type" value="Genomic_DNA"/>
</dbReference>
<dbReference type="PANTHER" id="PTHR22796:SF1">
    <property type="entry name" value="VWFA DOMAIN-CONTAINING PROTEIN"/>
    <property type="match status" value="1"/>
</dbReference>
<evidence type="ECO:0000313" key="1">
    <source>
        <dbReference type="EMBL" id="DAZ94403.1"/>
    </source>
</evidence>